<dbReference type="HOGENOM" id="CLU_054735_0_0_3"/>
<reference evidence="1 2" key="1">
    <citation type="submission" date="2012-05" db="EMBL/GenBank/DDBJ databases">
        <title>Finished chromosome of genome of Chamaesiphon sp. PCC 6605.</title>
        <authorList>
            <consortium name="US DOE Joint Genome Institute"/>
            <person name="Gugger M."/>
            <person name="Coursin T."/>
            <person name="Rippka R."/>
            <person name="Tandeau De Marsac N."/>
            <person name="Huntemann M."/>
            <person name="Wei C.-L."/>
            <person name="Han J."/>
            <person name="Detter J.C."/>
            <person name="Han C."/>
            <person name="Tapia R."/>
            <person name="Chen A."/>
            <person name="Kyrpides N."/>
            <person name="Mavromatis K."/>
            <person name="Markowitz V."/>
            <person name="Szeto E."/>
            <person name="Ivanova N."/>
            <person name="Pagani I."/>
            <person name="Pati A."/>
            <person name="Goodwin L."/>
            <person name="Nordberg H.P."/>
            <person name="Cantor M.N."/>
            <person name="Hua S.X."/>
            <person name="Woyke T."/>
            <person name="Kerfeld C.A."/>
        </authorList>
    </citation>
    <scope>NUCLEOTIDE SEQUENCE [LARGE SCALE GENOMIC DNA]</scope>
    <source>
        <strain evidence="2">ATCC 27169 / PCC 6605</strain>
    </source>
</reference>
<keyword evidence="2" id="KW-1185">Reference proteome</keyword>
<organism evidence="1 2">
    <name type="scientific">Chamaesiphon minutus (strain ATCC 27169 / PCC 6605)</name>
    <dbReference type="NCBI Taxonomy" id="1173020"/>
    <lineage>
        <taxon>Bacteria</taxon>
        <taxon>Bacillati</taxon>
        <taxon>Cyanobacteriota</taxon>
        <taxon>Cyanophyceae</taxon>
        <taxon>Gomontiellales</taxon>
        <taxon>Chamaesiphonaceae</taxon>
        <taxon>Chamaesiphon</taxon>
    </lineage>
</organism>
<dbReference type="RefSeq" id="WP_015161695.1">
    <property type="nucleotide sequence ID" value="NC_019697.1"/>
</dbReference>
<dbReference type="SUPFAM" id="SSF53448">
    <property type="entry name" value="Nucleotide-diphospho-sugar transferases"/>
    <property type="match status" value="1"/>
</dbReference>
<dbReference type="KEGG" id="cmp:Cha6605_4681"/>
<dbReference type="InterPro" id="IPR029044">
    <property type="entry name" value="Nucleotide-diphossugar_trans"/>
</dbReference>
<sequence length="317" mass="37065">MSLSTPVAFIIFNRPDPTKKVFEAIRQAKPQKLLVIADGPRSDRSGEAEKCTETRAIIDLVDWDCEVLTNYSSINLGCKRRVSSGINWVFSQVEEAIILEDDCLPAPSFFQFCQTLLEKYRHDDRISMISGTTCQQEQTKTSYSYYFSKYAHIWGWASWRRAWQEYDVDMKTWPECKQSNLLQSAFHDIYEQKSWIEIFDNVYAGKIDTWDYQWLYTCLSQSRLSIEPARNLISNLGFGVDATHTFGESPWSNMPTYDIWDIEHPKLTIRNCEADIHTFNNFFGGHHMRQQDRLISKIKNRIKARLRPFKHLIPVSS</sequence>
<dbReference type="Proteomes" id="UP000010366">
    <property type="component" value="Chromosome"/>
</dbReference>
<gene>
    <name evidence="1" type="ORF">Cha6605_4681</name>
</gene>
<dbReference type="Gene3D" id="3.90.550.10">
    <property type="entry name" value="Spore Coat Polysaccharide Biosynthesis Protein SpsA, Chain A"/>
    <property type="match status" value="1"/>
</dbReference>
<protein>
    <recommendedName>
        <fullName evidence="3">Hemolytic protein HlpA-like protein</fullName>
    </recommendedName>
</protein>
<dbReference type="PATRIC" id="fig|1173020.3.peg.5351"/>
<dbReference type="AlphaFoldDB" id="K9UN23"/>
<dbReference type="STRING" id="1173020.Cha6605_4681"/>
<evidence type="ECO:0000313" key="2">
    <source>
        <dbReference type="Proteomes" id="UP000010366"/>
    </source>
</evidence>
<dbReference type="OrthoDB" id="5180856at2"/>
<name>K9UN23_CHAP6</name>
<evidence type="ECO:0008006" key="3">
    <source>
        <dbReference type="Google" id="ProtNLM"/>
    </source>
</evidence>
<proteinExistence type="predicted"/>
<dbReference type="eggNOG" id="COG1216">
    <property type="taxonomic scope" value="Bacteria"/>
</dbReference>
<dbReference type="EMBL" id="CP003600">
    <property type="protein sequence ID" value="AFY95599.1"/>
    <property type="molecule type" value="Genomic_DNA"/>
</dbReference>
<evidence type="ECO:0000313" key="1">
    <source>
        <dbReference type="EMBL" id="AFY95599.1"/>
    </source>
</evidence>
<accession>K9UN23</accession>